<reference evidence="3 4" key="1">
    <citation type="submission" date="2024-07" db="EMBL/GenBank/DDBJ databases">
        <title>Section-level genome sequencing and comparative genomics of Aspergillus sections Usti and Cavernicolus.</title>
        <authorList>
            <consortium name="Lawrence Berkeley National Laboratory"/>
            <person name="Nybo J.L."/>
            <person name="Vesth T.C."/>
            <person name="Theobald S."/>
            <person name="Frisvad J.C."/>
            <person name="Larsen T.O."/>
            <person name="Kjaerboelling I."/>
            <person name="Rothschild-Mancinelli K."/>
            <person name="Lyhne E.K."/>
            <person name="Kogle M.E."/>
            <person name="Barry K."/>
            <person name="Clum A."/>
            <person name="Na H."/>
            <person name="Ledsgaard L."/>
            <person name="Lin J."/>
            <person name="Lipzen A."/>
            <person name="Kuo A."/>
            <person name="Riley R."/>
            <person name="Mondo S."/>
            <person name="Labutti K."/>
            <person name="Haridas S."/>
            <person name="Pangalinan J."/>
            <person name="Salamov A.A."/>
            <person name="Simmons B.A."/>
            <person name="Magnuson J.K."/>
            <person name="Chen J."/>
            <person name="Drula E."/>
            <person name="Henrissat B."/>
            <person name="Wiebenga A."/>
            <person name="Lubbers R.J."/>
            <person name="Gomes A.C."/>
            <person name="Macurrencykelacurrency M.R."/>
            <person name="Stajich J."/>
            <person name="Grigoriev I.V."/>
            <person name="Mortensen U.H."/>
            <person name="De Vries R.P."/>
            <person name="Baker S.E."/>
            <person name="Andersen M.R."/>
        </authorList>
    </citation>
    <scope>NUCLEOTIDE SEQUENCE [LARGE SCALE GENOMIC DNA]</scope>
    <source>
        <strain evidence="3 4">CBS 449.75</strain>
    </source>
</reference>
<gene>
    <name evidence="3" type="ORF">BJX67DRAFT_384743</name>
</gene>
<feature type="transmembrane region" description="Helical" evidence="2">
    <location>
        <begin position="111"/>
        <end position="134"/>
    </location>
</feature>
<dbReference type="Proteomes" id="UP001610432">
    <property type="component" value="Unassembled WGS sequence"/>
</dbReference>
<keyword evidence="2" id="KW-0812">Transmembrane</keyword>
<evidence type="ECO:0000256" key="1">
    <source>
        <dbReference type="SAM" id="MobiDB-lite"/>
    </source>
</evidence>
<evidence type="ECO:0000256" key="2">
    <source>
        <dbReference type="SAM" id="Phobius"/>
    </source>
</evidence>
<dbReference type="GeneID" id="98148788"/>
<dbReference type="RefSeq" id="XP_070882405.1">
    <property type="nucleotide sequence ID" value="XM_071033716.1"/>
</dbReference>
<feature type="region of interest" description="Disordered" evidence="1">
    <location>
        <begin position="1"/>
        <end position="28"/>
    </location>
</feature>
<protein>
    <submittedName>
        <fullName evidence="3">Uncharacterized protein</fullName>
    </submittedName>
</protein>
<comment type="caution">
    <text evidence="3">The sequence shown here is derived from an EMBL/GenBank/DDBJ whole genome shotgun (WGS) entry which is preliminary data.</text>
</comment>
<organism evidence="3 4">
    <name type="scientific">Aspergillus lucknowensis</name>
    <dbReference type="NCBI Taxonomy" id="176173"/>
    <lineage>
        <taxon>Eukaryota</taxon>
        <taxon>Fungi</taxon>
        <taxon>Dikarya</taxon>
        <taxon>Ascomycota</taxon>
        <taxon>Pezizomycotina</taxon>
        <taxon>Eurotiomycetes</taxon>
        <taxon>Eurotiomycetidae</taxon>
        <taxon>Eurotiales</taxon>
        <taxon>Aspergillaceae</taxon>
        <taxon>Aspergillus</taxon>
        <taxon>Aspergillus subgen. Nidulantes</taxon>
    </lineage>
</organism>
<name>A0ABR4LG50_9EURO</name>
<keyword evidence="2" id="KW-0472">Membrane</keyword>
<evidence type="ECO:0000313" key="3">
    <source>
        <dbReference type="EMBL" id="KAL2863426.1"/>
    </source>
</evidence>
<proteinExistence type="predicted"/>
<keyword evidence="4" id="KW-1185">Reference proteome</keyword>
<accession>A0ABR4LG50</accession>
<feature type="region of interest" description="Disordered" evidence="1">
    <location>
        <begin position="66"/>
        <end position="86"/>
    </location>
</feature>
<keyword evidence="2" id="KW-1133">Transmembrane helix</keyword>
<dbReference type="EMBL" id="JBFXLQ010000052">
    <property type="protein sequence ID" value="KAL2863426.1"/>
    <property type="molecule type" value="Genomic_DNA"/>
</dbReference>
<sequence length="190" mass="20952">MAEIRRPESAHYWQPYTTGPSTYDPARPQGEFSIEMEALPKYPQSAVLQPYTQPPAYENVVLEQQASGETPSLPRGQTSDSSTRSWVNRSTYASKVKRKSRRFTGKWRRRAKGCGVVLVIFFVVGFFVGLPAGLSMKDVKASSDAIPRIINSTTDTAQNTSSSDPLYQGSGLDDHQHGIVGGILHAAVRY</sequence>
<evidence type="ECO:0000313" key="4">
    <source>
        <dbReference type="Proteomes" id="UP001610432"/>
    </source>
</evidence>